<comment type="catalytic activity">
    <reaction evidence="7 9">
        <text>N-(5-phospho-beta-D-ribosyl)anthranilate + diphosphate = 5-phospho-alpha-D-ribose 1-diphosphate + anthranilate</text>
        <dbReference type="Rhea" id="RHEA:11768"/>
        <dbReference type="ChEBI" id="CHEBI:16567"/>
        <dbReference type="ChEBI" id="CHEBI:18277"/>
        <dbReference type="ChEBI" id="CHEBI:33019"/>
        <dbReference type="ChEBI" id="CHEBI:58017"/>
        <dbReference type="EC" id="2.4.2.18"/>
    </reaction>
</comment>
<comment type="pathway">
    <text evidence="1 9">Amino-acid biosynthesis; L-tryptophan biosynthesis; L-tryptophan from chorismate: step 2/5.</text>
</comment>
<dbReference type="EMBL" id="QOCW01000005">
    <property type="protein sequence ID" value="RBW70278.1"/>
    <property type="molecule type" value="Genomic_DNA"/>
</dbReference>
<dbReference type="GO" id="GO:0005829">
    <property type="term" value="C:cytosol"/>
    <property type="evidence" value="ECO:0007669"/>
    <property type="project" value="TreeGrafter"/>
</dbReference>
<evidence type="ECO:0000313" key="13">
    <source>
        <dbReference type="Proteomes" id="UP000253314"/>
    </source>
</evidence>
<name>A0A366XXI6_9BACI</name>
<dbReference type="NCBIfam" id="TIGR01245">
    <property type="entry name" value="trpD"/>
    <property type="match status" value="1"/>
</dbReference>
<comment type="similarity">
    <text evidence="9">Belongs to the anthranilate phosphoribosyltransferase family.</text>
</comment>
<feature type="binding site" evidence="9">
    <location>
        <position position="80"/>
    </location>
    <ligand>
        <name>5-phospho-alpha-D-ribose 1-diphosphate</name>
        <dbReference type="ChEBI" id="CHEBI:58017"/>
    </ligand>
</feature>
<evidence type="ECO:0000259" key="10">
    <source>
        <dbReference type="Pfam" id="PF00591"/>
    </source>
</evidence>
<feature type="binding site" evidence="9">
    <location>
        <position position="80"/>
    </location>
    <ligand>
        <name>anthranilate</name>
        <dbReference type="ChEBI" id="CHEBI:16567"/>
        <label>1</label>
    </ligand>
</feature>
<dbReference type="Pfam" id="PF00591">
    <property type="entry name" value="Glycos_transf_3"/>
    <property type="match status" value="1"/>
</dbReference>
<dbReference type="GO" id="GO:0004048">
    <property type="term" value="F:anthranilate phosphoribosyltransferase activity"/>
    <property type="evidence" value="ECO:0007669"/>
    <property type="project" value="UniProtKB-UniRule"/>
</dbReference>
<feature type="binding site" evidence="9">
    <location>
        <begin position="83"/>
        <end position="84"/>
    </location>
    <ligand>
        <name>5-phospho-alpha-D-ribose 1-diphosphate</name>
        <dbReference type="ChEBI" id="CHEBI:58017"/>
    </ligand>
</feature>
<dbReference type="OrthoDB" id="9806430at2"/>
<evidence type="ECO:0000256" key="8">
    <source>
        <dbReference type="ARBA" id="ARBA00061188"/>
    </source>
</evidence>
<protein>
    <recommendedName>
        <fullName evidence="9">Anthranilate phosphoribosyltransferase</fullName>
        <ecNumber evidence="9">2.4.2.18</ecNumber>
    </recommendedName>
</protein>
<dbReference type="Proteomes" id="UP000253314">
    <property type="component" value="Unassembled WGS sequence"/>
</dbReference>
<keyword evidence="13" id="KW-1185">Reference proteome</keyword>
<dbReference type="InterPro" id="IPR036320">
    <property type="entry name" value="Glycosyl_Trfase_fam3_N_dom_sf"/>
</dbReference>
<gene>
    <name evidence="9 12" type="primary">trpD</name>
    <name evidence="12" type="ORF">DS031_06815</name>
</gene>
<keyword evidence="4 9" id="KW-0808">Transferase</keyword>
<evidence type="ECO:0000259" key="11">
    <source>
        <dbReference type="Pfam" id="PF02885"/>
    </source>
</evidence>
<dbReference type="SUPFAM" id="SSF47648">
    <property type="entry name" value="Nucleoside phosphorylase/phosphoribosyltransferase N-terminal domain"/>
    <property type="match status" value="1"/>
</dbReference>
<feature type="binding site" evidence="9">
    <location>
        <position position="226"/>
    </location>
    <ligand>
        <name>Mg(2+)</name>
        <dbReference type="ChEBI" id="CHEBI:18420"/>
        <label>2</label>
    </ligand>
</feature>
<feature type="binding site" evidence="9">
    <location>
        <position position="226"/>
    </location>
    <ligand>
        <name>Mg(2+)</name>
        <dbReference type="ChEBI" id="CHEBI:18420"/>
        <label>1</label>
    </ligand>
</feature>
<dbReference type="AlphaFoldDB" id="A0A366XXI6"/>
<comment type="subunit">
    <text evidence="9">Homodimer.</text>
</comment>
<keyword evidence="2 9" id="KW-0028">Amino-acid biosynthesis</keyword>
<feature type="domain" description="Glycosyl transferase family 3" evidence="10">
    <location>
        <begin position="73"/>
        <end position="324"/>
    </location>
</feature>
<feature type="binding site" evidence="9">
    <location>
        <position position="120"/>
    </location>
    <ligand>
        <name>5-phospho-alpha-D-ribose 1-diphosphate</name>
        <dbReference type="ChEBI" id="CHEBI:58017"/>
    </ligand>
</feature>
<dbReference type="SUPFAM" id="SSF52418">
    <property type="entry name" value="Nucleoside phosphorylase/phosphoribosyltransferase catalytic domain"/>
    <property type="match status" value="1"/>
</dbReference>
<dbReference type="Gene3D" id="3.40.1030.10">
    <property type="entry name" value="Nucleoside phosphorylase/phosphoribosyltransferase catalytic domain"/>
    <property type="match status" value="1"/>
</dbReference>
<comment type="function">
    <text evidence="9">Catalyzes the transfer of the phosphoribosyl group of 5-phosphorylribose-1-pyrophosphate (PRPP) to anthranilate to yield N-(5'-phosphoribosyl)-anthranilate (PRA).</text>
</comment>
<keyword evidence="6 9" id="KW-0057">Aromatic amino acid biosynthesis</keyword>
<feature type="binding site" evidence="9">
    <location>
        <position position="111"/>
    </location>
    <ligand>
        <name>anthranilate</name>
        <dbReference type="ChEBI" id="CHEBI:16567"/>
        <label>1</label>
    </ligand>
</feature>
<dbReference type="InterPro" id="IPR017459">
    <property type="entry name" value="Glycosyl_Trfase_fam3_N_dom"/>
</dbReference>
<evidence type="ECO:0000256" key="1">
    <source>
        <dbReference type="ARBA" id="ARBA00004907"/>
    </source>
</evidence>
<dbReference type="PANTHER" id="PTHR43285:SF2">
    <property type="entry name" value="ANTHRANILATE PHOSPHORIBOSYLTRANSFERASE"/>
    <property type="match status" value="1"/>
</dbReference>
<dbReference type="GO" id="GO:0000287">
    <property type="term" value="F:magnesium ion binding"/>
    <property type="evidence" value="ECO:0007669"/>
    <property type="project" value="UniProtKB-UniRule"/>
</dbReference>
<reference evidence="12 13" key="1">
    <citation type="submission" date="2018-07" db="EMBL/GenBank/DDBJ databases">
        <title>Lottiidibacillus patelloidae gen. nov., sp. nov., isolated from the intestinal tract of a marine limpet and the reclassification of B. taeanensis BH030017T, B. algicola KMM 3737T and B. hwajinpoensis SW-72T as genus Lottiidibacillus.</title>
        <authorList>
            <person name="Liu R."/>
            <person name="Huang Z."/>
        </authorList>
    </citation>
    <scope>NUCLEOTIDE SEQUENCE [LARGE SCALE GENOMIC DNA]</scope>
    <source>
        <strain evidence="12 13">BH030017</strain>
    </source>
</reference>
<comment type="similarity">
    <text evidence="8">In the C-terminal section; belongs to the anthranilate phosphoribosyltransferase family.</text>
</comment>
<feature type="binding site" evidence="9">
    <location>
        <position position="88"/>
    </location>
    <ligand>
        <name>5-phospho-alpha-D-ribose 1-diphosphate</name>
        <dbReference type="ChEBI" id="CHEBI:58017"/>
    </ligand>
</feature>
<evidence type="ECO:0000256" key="4">
    <source>
        <dbReference type="ARBA" id="ARBA00022679"/>
    </source>
</evidence>
<feature type="binding site" evidence="9">
    <location>
        <begin position="90"/>
        <end position="93"/>
    </location>
    <ligand>
        <name>5-phospho-alpha-D-ribose 1-diphosphate</name>
        <dbReference type="ChEBI" id="CHEBI:58017"/>
    </ligand>
</feature>
<evidence type="ECO:0000256" key="2">
    <source>
        <dbReference type="ARBA" id="ARBA00022605"/>
    </source>
</evidence>
<dbReference type="UniPathway" id="UPA00035">
    <property type="reaction ID" value="UER00041"/>
</dbReference>
<dbReference type="InterPro" id="IPR000312">
    <property type="entry name" value="Glycosyl_Trfase_fam3"/>
</dbReference>
<keyword evidence="9" id="KW-0460">Magnesium</keyword>
<dbReference type="RefSeq" id="WP_113805183.1">
    <property type="nucleotide sequence ID" value="NZ_QOCW01000005.1"/>
</dbReference>
<comment type="cofactor">
    <cofactor evidence="9">
        <name>Mg(2+)</name>
        <dbReference type="ChEBI" id="CHEBI:18420"/>
    </cofactor>
    <text evidence="9">Binds 2 magnesium ions per monomer.</text>
</comment>
<dbReference type="EC" id="2.4.2.18" evidence="9"/>
<sequence length="340" mass="36509">MLKDLLKQAVEGKKFTEEEAKMVMDTIMEGKATESQIASLLTILKLRGETAAELTGFAKSMREHVVNVPHNEERLIDTCGTGGDGASTFNISTTVAILLSSLDISVAKHGNRAVSSKSGSADVLEKLDIKIQTSPEEASKALKKQKMSFLFAPLYHTAMKHAVNPRKEIGFRTVFNVLGPLVNPANSPYQLIGVFDANLAEKMAETLKHLGTKRALLVTGGDGLDECTITTYTNVVELNNGEILKYVLSPEEVGLERGNMEDLVVHTVEESASLISAVLHGTAVKSAVNIVLLNAGAALYTIGEAKTIKDGVKIAKEAIENGTAARKLQELQSRGVETHA</sequence>
<comment type="caution">
    <text evidence="9">Lacks conserved residue(s) required for the propagation of feature annotation.</text>
</comment>
<feature type="domain" description="Glycosyl transferase family 3 N-terminal" evidence="11">
    <location>
        <begin position="3"/>
        <end position="64"/>
    </location>
</feature>
<dbReference type="GO" id="GO:0000162">
    <property type="term" value="P:L-tryptophan biosynthetic process"/>
    <property type="evidence" value="ECO:0007669"/>
    <property type="project" value="UniProtKB-UniRule"/>
</dbReference>
<accession>A0A366XXI6</accession>
<dbReference type="HAMAP" id="MF_00211">
    <property type="entry name" value="TrpD"/>
    <property type="match status" value="1"/>
</dbReference>
<organism evidence="12 13">
    <name type="scientific">Bacillus taeanensis</name>
    <dbReference type="NCBI Taxonomy" id="273032"/>
    <lineage>
        <taxon>Bacteria</taxon>
        <taxon>Bacillati</taxon>
        <taxon>Bacillota</taxon>
        <taxon>Bacilli</taxon>
        <taxon>Bacillales</taxon>
        <taxon>Bacillaceae</taxon>
        <taxon>Bacillus</taxon>
    </lineage>
</organism>
<evidence type="ECO:0000256" key="5">
    <source>
        <dbReference type="ARBA" id="ARBA00022822"/>
    </source>
</evidence>
<keyword evidence="3 9" id="KW-0328">Glycosyltransferase</keyword>
<dbReference type="FunFam" id="3.40.1030.10:FF:000002">
    <property type="entry name" value="Anthranilate phosphoribosyltransferase"/>
    <property type="match status" value="1"/>
</dbReference>
<dbReference type="Pfam" id="PF02885">
    <property type="entry name" value="Glycos_trans_3N"/>
    <property type="match status" value="1"/>
</dbReference>
<evidence type="ECO:0000256" key="7">
    <source>
        <dbReference type="ARBA" id="ARBA00052328"/>
    </source>
</evidence>
<feature type="binding site" evidence="9">
    <location>
        <position position="92"/>
    </location>
    <ligand>
        <name>Mg(2+)</name>
        <dbReference type="ChEBI" id="CHEBI:18420"/>
        <label>1</label>
    </ligand>
</feature>
<dbReference type="PANTHER" id="PTHR43285">
    <property type="entry name" value="ANTHRANILATE PHOSPHORIBOSYLTRANSFERASE"/>
    <property type="match status" value="1"/>
</dbReference>
<dbReference type="Gene3D" id="1.20.970.10">
    <property type="entry name" value="Transferase, Pyrimidine Nucleoside Phosphorylase, Chain C"/>
    <property type="match status" value="1"/>
</dbReference>
<keyword evidence="9" id="KW-0479">Metal-binding</keyword>
<proteinExistence type="inferred from homology"/>
<feature type="binding site" evidence="9">
    <location>
        <position position="225"/>
    </location>
    <ligand>
        <name>Mg(2+)</name>
        <dbReference type="ChEBI" id="CHEBI:18420"/>
        <label>2</label>
    </ligand>
</feature>
<dbReference type="InterPro" id="IPR005940">
    <property type="entry name" value="Anthranilate_Pribosyl_Tfrase"/>
</dbReference>
<dbReference type="InterPro" id="IPR035902">
    <property type="entry name" value="Nuc_phospho_transferase"/>
</dbReference>
<evidence type="ECO:0000313" key="12">
    <source>
        <dbReference type="EMBL" id="RBW70278.1"/>
    </source>
</evidence>
<feature type="binding site" evidence="9">
    <location>
        <position position="166"/>
    </location>
    <ligand>
        <name>anthranilate</name>
        <dbReference type="ChEBI" id="CHEBI:16567"/>
        <label>2</label>
    </ligand>
</feature>
<comment type="caution">
    <text evidence="12">The sequence shown here is derived from an EMBL/GenBank/DDBJ whole genome shotgun (WGS) entry which is preliminary data.</text>
</comment>
<feature type="binding site" evidence="9">
    <location>
        <begin position="108"/>
        <end position="116"/>
    </location>
    <ligand>
        <name>5-phospho-alpha-D-ribose 1-diphosphate</name>
        <dbReference type="ChEBI" id="CHEBI:58017"/>
    </ligand>
</feature>
<evidence type="ECO:0000256" key="9">
    <source>
        <dbReference type="HAMAP-Rule" id="MF_00211"/>
    </source>
</evidence>
<keyword evidence="5 9" id="KW-0822">Tryptophan biosynthesis</keyword>
<evidence type="ECO:0000256" key="6">
    <source>
        <dbReference type="ARBA" id="ARBA00023141"/>
    </source>
</evidence>
<evidence type="ECO:0000256" key="3">
    <source>
        <dbReference type="ARBA" id="ARBA00022676"/>
    </source>
</evidence>